<evidence type="ECO:0000259" key="5">
    <source>
        <dbReference type="PROSITE" id="PS50075"/>
    </source>
</evidence>
<dbReference type="PANTHER" id="PTHR45527:SF1">
    <property type="entry name" value="FATTY ACID SYNTHASE"/>
    <property type="match status" value="1"/>
</dbReference>
<dbReference type="GO" id="GO:0043041">
    <property type="term" value="P:amino acid activation for nonribosomal peptide biosynthetic process"/>
    <property type="evidence" value="ECO:0007669"/>
    <property type="project" value="TreeGrafter"/>
</dbReference>
<feature type="non-terminal residue" evidence="6">
    <location>
        <position position="1"/>
    </location>
</feature>
<dbReference type="InterPro" id="IPR009081">
    <property type="entry name" value="PP-bd_ACP"/>
</dbReference>
<dbReference type="PROSITE" id="PS00012">
    <property type="entry name" value="PHOSPHOPANTETHEINE"/>
    <property type="match status" value="1"/>
</dbReference>
<comment type="cofactor">
    <cofactor evidence="1">
        <name>pantetheine 4'-phosphate</name>
        <dbReference type="ChEBI" id="CHEBI:47942"/>
    </cofactor>
</comment>
<dbReference type="SUPFAM" id="SSF56801">
    <property type="entry name" value="Acetyl-CoA synthetase-like"/>
    <property type="match status" value="1"/>
</dbReference>
<dbReference type="InterPro" id="IPR025110">
    <property type="entry name" value="AMP-bd_C"/>
</dbReference>
<dbReference type="Pfam" id="PF13193">
    <property type="entry name" value="AMP-binding_C"/>
    <property type="match status" value="1"/>
</dbReference>
<reference evidence="6 7" key="1">
    <citation type="submission" date="2016-10" db="EMBL/GenBank/DDBJ databases">
        <authorList>
            <person name="de Groot N.N."/>
        </authorList>
    </citation>
    <scope>NUCLEOTIDE SEQUENCE [LARGE SCALE GENOMIC DNA]</scope>
    <source>
        <strain evidence="6 7">ATCC 43154</strain>
    </source>
</reference>
<protein>
    <submittedName>
        <fullName evidence="6">Thioesterase domain-containing protein</fullName>
    </submittedName>
</protein>
<evidence type="ECO:0000256" key="4">
    <source>
        <dbReference type="SAM" id="MobiDB-lite"/>
    </source>
</evidence>
<dbReference type="InterPro" id="IPR001031">
    <property type="entry name" value="Thioesterase"/>
</dbReference>
<evidence type="ECO:0000256" key="2">
    <source>
        <dbReference type="ARBA" id="ARBA00022450"/>
    </source>
</evidence>
<dbReference type="Gene3D" id="3.30.300.30">
    <property type="match status" value="1"/>
</dbReference>
<dbReference type="GO" id="GO:0005737">
    <property type="term" value="C:cytoplasm"/>
    <property type="evidence" value="ECO:0007669"/>
    <property type="project" value="TreeGrafter"/>
</dbReference>
<dbReference type="Pfam" id="PF00975">
    <property type="entry name" value="Thioesterase"/>
    <property type="match status" value="1"/>
</dbReference>
<dbReference type="InterPro" id="IPR006162">
    <property type="entry name" value="Ppantetheine_attach_site"/>
</dbReference>
<keyword evidence="7" id="KW-1185">Reference proteome</keyword>
<dbReference type="AlphaFoldDB" id="A0A1I4UYU4"/>
<name>A0A1I4UYU4_9BURK</name>
<dbReference type="EMBL" id="FOTW01000056">
    <property type="protein sequence ID" value="SFM94159.1"/>
    <property type="molecule type" value="Genomic_DNA"/>
</dbReference>
<dbReference type="PROSITE" id="PS50075">
    <property type="entry name" value="CARRIER"/>
    <property type="match status" value="1"/>
</dbReference>
<dbReference type="Gene3D" id="3.40.50.1820">
    <property type="entry name" value="alpha/beta hydrolase"/>
    <property type="match status" value="1"/>
</dbReference>
<evidence type="ECO:0000256" key="1">
    <source>
        <dbReference type="ARBA" id="ARBA00001957"/>
    </source>
</evidence>
<keyword evidence="2" id="KW-0596">Phosphopantetheine</keyword>
<sequence length="484" mass="51816">GEIEAQLDRLPGVAKCAVLAREDRPGEKRLVAYIAAAPDQPAPAAQQLRQALSQLLPDYMVPAAYVVLDALPLTPNGKLDRKALPAPEADAYAQRSYQPPQGPVEQALARIWIELLQLERVGRRDNFFELGGHSLLVVRMIEAMRAVGLELDVQTIFRAPTIEAIAAEARQQEQGNALLARHLVPISAGDKASRPLFFIHEPTGQVLSYAKVSRHLAMPVYGVQAVRDDVGQALSVEALARRYVDVVRAVQAKGPYRLCGWSGGGIFAYELARQLLAGGEAVEFLGMIDSTHPLHVAPIPPFTEEQRQWQFLKLHTHYLDHDLDEQAVGVLDRLGSLDAAVAHCRQAGWLPPGFSVEELAWRTAMFTQFGAACVAYRPPPLPIALHLFTAEVAPGKDPSMGWAEVAGASLRLALIGGDHFTIVEEPLAGKLGAAIGAAIDAAIDAAIEAAPANAPRRARSALGPGRPAGRGGAGRSSGGSTSRT</sequence>
<feature type="region of interest" description="Disordered" evidence="4">
    <location>
        <begin position="453"/>
        <end position="484"/>
    </location>
</feature>
<dbReference type="SMART" id="SM00823">
    <property type="entry name" value="PKS_PP"/>
    <property type="match status" value="1"/>
</dbReference>
<dbReference type="FunFam" id="1.10.1200.10:FF:000005">
    <property type="entry name" value="Nonribosomal peptide synthetase 1"/>
    <property type="match status" value="1"/>
</dbReference>
<dbReference type="InterPro" id="IPR020806">
    <property type="entry name" value="PKS_PP-bd"/>
</dbReference>
<dbReference type="RefSeq" id="WP_245774507.1">
    <property type="nucleotide sequence ID" value="NZ_FOTW01000056.1"/>
</dbReference>
<dbReference type="InterPro" id="IPR029058">
    <property type="entry name" value="AB_hydrolase_fold"/>
</dbReference>
<dbReference type="SUPFAM" id="SSF47336">
    <property type="entry name" value="ACP-like"/>
    <property type="match status" value="1"/>
</dbReference>
<dbReference type="InterPro" id="IPR045851">
    <property type="entry name" value="AMP-bd_C_sf"/>
</dbReference>
<evidence type="ECO:0000256" key="3">
    <source>
        <dbReference type="ARBA" id="ARBA00022553"/>
    </source>
</evidence>
<proteinExistence type="predicted"/>
<evidence type="ECO:0000313" key="6">
    <source>
        <dbReference type="EMBL" id="SFM94159.1"/>
    </source>
</evidence>
<dbReference type="InterPro" id="IPR036736">
    <property type="entry name" value="ACP-like_sf"/>
</dbReference>
<feature type="compositionally biased region" description="Gly residues" evidence="4">
    <location>
        <begin position="466"/>
        <end position="477"/>
    </location>
</feature>
<dbReference type="Pfam" id="PF00550">
    <property type="entry name" value="PP-binding"/>
    <property type="match status" value="1"/>
</dbReference>
<organism evidence="6 7">
    <name type="scientific">Rugamonas rubra</name>
    <dbReference type="NCBI Taxonomy" id="758825"/>
    <lineage>
        <taxon>Bacteria</taxon>
        <taxon>Pseudomonadati</taxon>
        <taxon>Pseudomonadota</taxon>
        <taxon>Betaproteobacteria</taxon>
        <taxon>Burkholderiales</taxon>
        <taxon>Oxalobacteraceae</taxon>
        <taxon>Telluria group</taxon>
        <taxon>Rugamonas</taxon>
    </lineage>
</organism>
<dbReference type="GO" id="GO:0031177">
    <property type="term" value="F:phosphopantetheine binding"/>
    <property type="evidence" value="ECO:0007669"/>
    <property type="project" value="InterPro"/>
</dbReference>
<dbReference type="STRING" id="758825.SAMN02982985_05870"/>
<feature type="domain" description="Carrier" evidence="5">
    <location>
        <begin position="99"/>
        <end position="173"/>
    </location>
</feature>
<accession>A0A1I4UYU4</accession>
<evidence type="ECO:0000313" key="7">
    <source>
        <dbReference type="Proteomes" id="UP000199470"/>
    </source>
</evidence>
<dbReference type="GO" id="GO:0044550">
    <property type="term" value="P:secondary metabolite biosynthetic process"/>
    <property type="evidence" value="ECO:0007669"/>
    <property type="project" value="TreeGrafter"/>
</dbReference>
<dbReference type="Proteomes" id="UP000199470">
    <property type="component" value="Unassembled WGS sequence"/>
</dbReference>
<dbReference type="PANTHER" id="PTHR45527">
    <property type="entry name" value="NONRIBOSOMAL PEPTIDE SYNTHETASE"/>
    <property type="match status" value="1"/>
</dbReference>
<dbReference type="SUPFAM" id="SSF53474">
    <property type="entry name" value="alpha/beta-Hydrolases"/>
    <property type="match status" value="1"/>
</dbReference>
<feature type="compositionally biased region" description="Low complexity" evidence="4">
    <location>
        <begin position="453"/>
        <end position="465"/>
    </location>
</feature>
<gene>
    <name evidence="6" type="ORF">SAMN02982985_05870</name>
</gene>
<keyword evidence="3" id="KW-0597">Phosphoprotein</keyword>
<dbReference type="Gene3D" id="1.10.1200.10">
    <property type="entry name" value="ACP-like"/>
    <property type="match status" value="1"/>
</dbReference>